<dbReference type="AlphaFoldDB" id="A0A0F8Z697"/>
<proteinExistence type="predicted"/>
<comment type="caution">
    <text evidence="1">The sequence shown here is derived from an EMBL/GenBank/DDBJ whole genome shotgun (WGS) entry which is preliminary data.</text>
</comment>
<accession>A0A0F8Z697</accession>
<dbReference type="EMBL" id="LAZR01062270">
    <property type="protein sequence ID" value="KKK61884.1"/>
    <property type="molecule type" value="Genomic_DNA"/>
</dbReference>
<organism evidence="1">
    <name type="scientific">marine sediment metagenome</name>
    <dbReference type="NCBI Taxonomy" id="412755"/>
    <lineage>
        <taxon>unclassified sequences</taxon>
        <taxon>metagenomes</taxon>
        <taxon>ecological metagenomes</taxon>
    </lineage>
</organism>
<name>A0A0F8Z697_9ZZZZ</name>
<reference evidence="1" key="1">
    <citation type="journal article" date="2015" name="Nature">
        <title>Complex archaea that bridge the gap between prokaryotes and eukaryotes.</title>
        <authorList>
            <person name="Spang A."/>
            <person name="Saw J.H."/>
            <person name="Jorgensen S.L."/>
            <person name="Zaremba-Niedzwiedzka K."/>
            <person name="Martijn J."/>
            <person name="Lind A.E."/>
            <person name="van Eijk R."/>
            <person name="Schleper C."/>
            <person name="Guy L."/>
            <person name="Ettema T.J."/>
        </authorList>
    </citation>
    <scope>NUCLEOTIDE SEQUENCE</scope>
</reference>
<evidence type="ECO:0000313" key="1">
    <source>
        <dbReference type="EMBL" id="KKK61884.1"/>
    </source>
</evidence>
<sequence>MNDGGSGVSNTHMTVRWLSYGFASGTNIPFHPNNPIELNNVIASMLAYLFLLPDSFVNIKKPTGDFDAHFILADLFSLFGLDYVQANTLSDSFFSGTFMWNQDTGGLNIDNFNNIRNSFTGIFDHRDQHHFLAFDESFAVILSIIEGFFRSEIDTNIRIINLLR</sequence>
<protein>
    <submittedName>
        <fullName evidence="1">Uncharacterized protein</fullName>
    </submittedName>
</protein>
<gene>
    <name evidence="1" type="ORF">LCGC14_3009860</name>
</gene>